<name>A0A255GSN7_9ACTN</name>
<organism evidence="1 2">
    <name type="scientific">Enemella evansiae</name>
    <dbReference type="NCBI Taxonomy" id="2016499"/>
    <lineage>
        <taxon>Bacteria</taxon>
        <taxon>Bacillati</taxon>
        <taxon>Actinomycetota</taxon>
        <taxon>Actinomycetes</taxon>
        <taxon>Propionibacteriales</taxon>
        <taxon>Propionibacteriaceae</taxon>
        <taxon>Enemella</taxon>
    </lineage>
</organism>
<dbReference type="EMBL" id="NMVO01000001">
    <property type="protein sequence ID" value="OYO17443.1"/>
    <property type="molecule type" value="Genomic_DNA"/>
</dbReference>
<dbReference type="Proteomes" id="UP000215896">
    <property type="component" value="Unassembled WGS sequence"/>
</dbReference>
<sequence length="177" mass="19512">MQRGDAAVTQTRARQVELYGEPLQDVLGRCARALNLTQARMSELLGISAPMLSQLINGHRIKIGNPAAAQRLQWMIQIAQQVETGTMPLPDALVELQRNAESSEVLGATTTTGAPRRTRHLATEIQEICRRTASASDFMGAAELVRDRYPEIAEFLSIYGAERADRAMQHTDNILAE</sequence>
<dbReference type="GO" id="GO:0003677">
    <property type="term" value="F:DNA binding"/>
    <property type="evidence" value="ECO:0007669"/>
    <property type="project" value="UniProtKB-KW"/>
</dbReference>
<reference evidence="1 2" key="1">
    <citation type="submission" date="2017-07" db="EMBL/GenBank/DDBJ databases">
        <title>Draft whole genome sequences of clinical Proprionibacteriaceae strains.</title>
        <authorList>
            <person name="Bernier A.-M."/>
            <person name="Bernard K."/>
            <person name="Domingo M.-C."/>
        </authorList>
    </citation>
    <scope>NUCLEOTIDE SEQUENCE [LARGE SCALE GENOMIC DNA]</scope>
    <source>
        <strain evidence="1 2">NML 030167</strain>
    </source>
</reference>
<dbReference type="RefSeq" id="WP_094404300.1">
    <property type="nucleotide sequence ID" value="NZ_NMVO01000001.1"/>
</dbReference>
<accession>A0A255GSN7</accession>
<keyword evidence="1" id="KW-0238">DNA-binding</keyword>
<evidence type="ECO:0000313" key="1">
    <source>
        <dbReference type="EMBL" id="OYO17443.1"/>
    </source>
</evidence>
<gene>
    <name evidence="1" type="ORF">CGZ94_00595</name>
</gene>
<dbReference type="SUPFAM" id="SSF47413">
    <property type="entry name" value="lambda repressor-like DNA-binding domains"/>
    <property type="match status" value="1"/>
</dbReference>
<comment type="caution">
    <text evidence="1">The sequence shown here is derived from an EMBL/GenBank/DDBJ whole genome shotgun (WGS) entry which is preliminary data.</text>
</comment>
<dbReference type="AlphaFoldDB" id="A0A255GSN7"/>
<dbReference type="CDD" id="cd00093">
    <property type="entry name" value="HTH_XRE"/>
    <property type="match status" value="1"/>
</dbReference>
<dbReference type="OrthoDB" id="3680625at2"/>
<evidence type="ECO:0000313" key="2">
    <source>
        <dbReference type="Proteomes" id="UP000215896"/>
    </source>
</evidence>
<protein>
    <submittedName>
        <fullName evidence="1">DNA-binding protein</fullName>
    </submittedName>
</protein>
<dbReference type="InterPro" id="IPR001387">
    <property type="entry name" value="Cro/C1-type_HTH"/>
</dbReference>
<proteinExistence type="predicted"/>
<keyword evidence="2" id="KW-1185">Reference proteome</keyword>
<dbReference type="InterPro" id="IPR010982">
    <property type="entry name" value="Lambda_DNA-bd_dom_sf"/>
</dbReference>